<dbReference type="Proteomes" id="UP000319255">
    <property type="component" value="Unassembled WGS sequence"/>
</dbReference>
<protein>
    <submittedName>
        <fullName evidence="1">Uncharacterized protein</fullName>
    </submittedName>
</protein>
<reference evidence="1 2" key="1">
    <citation type="submission" date="2019-06" db="EMBL/GenBank/DDBJ databases">
        <title>A novel bacterium of genus Amaricoccus, isolated from marine sediment.</title>
        <authorList>
            <person name="Huang H."/>
            <person name="Mo K."/>
            <person name="Hu Y."/>
        </authorList>
    </citation>
    <scope>NUCLEOTIDE SEQUENCE [LARGE SCALE GENOMIC DNA]</scope>
    <source>
        <strain evidence="1 2">HB172011</strain>
    </source>
</reference>
<dbReference type="RefSeq" id="WP_140455944.1">
    <property type="nucleotide sequence ID" value="NZ_VFRP01000032.1"/>
</dbReference>
<accession>A0A501WD46</accession>
<organism evidence="1 2">
    <name type="scientific">Amaricoccus solimangrovi</name>
    <dbReference type="NCBI Taxonomy" id="2589815"/>
    <lineage>
        <taxon>Bacteria</taxon>
        <taxon>Pseudomonadati</taxon>
        <taxon>Pseudomonadota</taxon>
        <taxon>Alphaproteobacteria</taxon>
        <taxon>Rhodobacterales</taxon>
        <taxon>Paracoccaceae</taxon>
        <taxon>Amaricoccus</taxon>
    </lineage>
</organism>
<proteinExistence type="predicted"/>
<comment type="caution">
    <text evidence="1">The sequence shown here is derived from an EMBL/GenBank/DDBJ whole genome shotgun (WGS) entry which is preliminary data.</text>
</comment>
<evidence type="ECO:0000313" key="2">
    <source>
        <dbReference type="Proteomes" id="UP000319255"/>
    </source>
</evidence>
<dbReference type="EMBL" id="VFRP01000032">
    <property type="protein sequence ID" value="TPE47308.1"/>
    <property type="molecule type" value="Genomic_DNA"/>
</dbReference>
<evidence type="ECO:0000313" key="1">
    <source>
        <dbReference type="EMBL" id="TPE47308.1"/>
    </source>
</evidence>
<dbReference type="AlphaFoldDB" id="A0A501WD46"/>
<keyword evidence="2" id="KW-1185">Reference proteome</keyword>
<name>A0A501WD46_9RHOB</name>
<gene>
    <name evidence="1" type="ORF">FJM51_20220</name>
</gene>
<sequence>MKRLNANGVACVEYLLAKLDAMIAERTAASDQPDIVRASIAEMRETRDWLRSLLRGENAPSHREPPRDWLH</sequence>